<name>A0A0U0W4C6_MYCBE</name>
<dbReference type="InterPro" id="IPR016898">
    <property type="entry name" value="Polyphosphate_phosphotransfera"/>
</dbReference>
<dbReference type="PIRSF" id="PIRSF028756">
    <property type="entry name" value="PPK2_prd"/>
    <property type="match status" value="1"/>
</dbReference>
<evidence type="ECO:0000259" key="3">
    <source>
        <dbReference type="Pfam" id="PF03976"/>
    </source>
</evidence>
<dbReference type="EMBL" id="CSTD01000001">
    <property type="protein sequence ID" value="CPR07236.1"/>
    <property type="molecule type" value="Genomic_DNA"/>
</dbReference>
<feature type="domain" description="Polyphosphate kinase-2-related" evidence="3">
    <location>
        <begin position="45"/>
        <end position="278"/>
    </location>
</feature>
<evidence type="ECO:0000256" key="1">
    <source>
        <dbReference type="ARBA" id="ARBA00022679"/>
    </source>
</evidence>
<organism evidence="4 5">
    <name type="scientific">Mycobacterium bohemicum DSM 44277</name>
    <dbReference type="NCBI Taxonomy" id="1236609"/>
    <lineage>
        <taxon>Bacteria</taxon>
        <taxon>Bacillati</taxon>
        <taxon>Actinomycetota</taxon>
        <taxon>Actinomycetes</taxon>
        <taxon>Mycobacteriales</taxon>
        <taxon>Mycobacteriaceae</taxon>
        <taxon>Mycobacterium</taxon>
    </lineage>
</organism>
<evidence type="ECO:0000256" key="2">
    <source>
        <dbReference type="ARBA" id="ARBA00022777"/>
    </source>
</evidence>
<sequence>MIVAHNQEAKLSALWKRLAEATRVEPGSKVNLAKDFHPDRHDKQLRKDHGTAVLADAKSALLDLQDRFFARADRSLLIILQAIDAAGKDGTIKHVMSGLNPEGVDVYSFKAPSATEQAHDYLWRHQRSLPELGRIAVFNRSHYENVLITRVHPETLWPRTAVLDAGDIWQRRYRDINDWERYLTDNGTVIVKLFLNVSKDEQARRFLERIDEPEKNWKFSVADLRERAFWDDYQRAFQDMLSHTSTVWAPWHVIPADHKWFSHVSTSAVLLETLRALNPQYPQVDAAAKAELAEARKELVGNEGPAAAPSS</sequence>
<dbReference type="SUPFAM" id="SSF52540">
    <property type="entry name" value="P-loop containing nucleoside triphosphate hydrolases"/>
    <property type="match status" value="1"/>
</dbReference>
<dbReference type="PANTHER" id="PTHR34383">
    <property type="entry name" value="POLYPHOSPHATE:AMP PHOSPHOTRANSFERASE-RELATED"/>
    <property type="match status" value="1"/>
</dbReference>
<dbReference type="PANTHER" id="PTHR34383:SF3">
    <property type="entry name" value="POLYPHOSPHATE:AMP PHOSPHOTRANSFERASE"/>
    <property type="match status" value="1"/>
</dbReference>
<proteinExistence type="predicted"/>
<gene>
    <name evidence="4" type="ORF">BN971_00963</name>
</gene>
<dbReference type="GO" id="GO:0008976">
    <property type="term" value="F:polyphosphate kinase activity"/>
    <property type="evidence" value="ECO:0007669"/>
    <property type="project" value="InterPro"/>
</dbReference>
<dbReference type="Pfam" id="PF03976">
    <property type="entry name" value="PPK2"/>
    <property type="match status" value="1"/>
</dbReference>
<dbReference type="RefSeq" id="WP_245836831.1">
    <property type="nucleotide sequence ID" value="NZ_CSTD01000001.1"/>
</dbReference>
<dbReference type="InterPro" id="IPR022300">
    <property type="entry name" value="PPK2-rel_1"/>
</dbReference>
<keyword evidence="2 4" id="KW-0418">Kinase</keyword>
<evidence type="ECO:0000313" key="5">
    <source>
        <dbReference type="Proteomes" id="UP000198875"/>
    </source>
</evidence>
<keyword evidence="1" id="KW-0808">Transferase</keyword>
<dbReference type="InterPro" id="IPR027417">
    <property type="entry name" value="P-loop_NTPase"/>
</dbReference>
<dbReference type="GO" id="GO:0006797">
    <property type="term" value="P:polyphosphate metabolic process"/>
    <property type="evidence" value="ECO:0007669"/>
    <property type="project" value="InterPro"/>
</dbReference>
<dbReference type="InterPro" id="IPR022488">
    <property type="entry name" value="PPK2-related"/>
</dbReference>
<dbReference type="Proteomes" id="UP000198875">
    <property type="component" value="Unassembled WGS sequence"/>
</dbReference>
<protein>
    <submittedName>
        <fullName evidence="4">Polyphosphate kinase</fullName>
    </submittedName>
</protein>
<dbReference type="AlphaFoldDB" id="A0A0U0W4C6"/>
<reference evidence="4 5" key="1">
    <citation type="submission" date="2015-03" db="EMBL/GenBank/DDBJ databases">
        <authorList>
            <person name="Murphy D."/>
        </authorList>
    </citation>
    <scope>NUCLEOTIDE SEQUENCE [LARGE SCALE GENOMIC DNA]</scope>
    <source>
        <strain evidence="4 5">DSM 44277</strain>
    </source>
</reference>
<evidence type="ECO:0000313" key="4">
    <source>
        <dbReference type="EMBL" id="CPR07236.1"/>
    </source>
</evidence>
<dbReference type="NCBIfam" id="TIGR03709">
    <property type="entry name" value="PPK2_rel_1"/>
    <property type="match status" value="1"/>
</dbReference>
<dbReference type="Gene3D" id="3.40.50.300">
    <property type="entry name" value="P-loop containing nucleotide triphosphate hydrolases"/>
    <property type="match status" value="1"/>
</dbReference>
<accession>A0A0U0W4C6</accession>